<comment type="caution">
    <text evidence="6">The sequence shown here is derived from an EMBL/GenBank/DDBJ whole genome shotgun (WGS) entry which is preliminary data.</text>
</comment>
<name>A0A7C0VBP2_UNCW3</name>
<keyword evidence="3" id="KW-0378">Hydrolase</keyword>
<keyword evidence="4" id="KW-0862">Zinc</keyword>
<dbReference type="GO" id="GO:0046872">
    <property type="term" value="F:metal ion binding"/>
    <property type="evidence" value="ECO:0007669"/>
    <property type="project" value="UniProtKB-KW"/>
</dbReference>
<gene>
    <name evidence="6" type="ORF">ENF18_01930</name>
</gene>
<evidence type="ECO:0000259" key="5">
    <source>
        <dbReference type="SMART" id="SM00849"/>
    </source>
</evidence>
<dbReference type="InterPro" id="IPR001279">
    <property type="entry name" value="Metallo-B-lactamas"/>
</dbReference>
<evidence type="ECO:0000256" key="1">
    <source>
        <dbReference type="ARBA" id="ARBA00001947"/>
    </source>
</evidence>
<keyword evidence="2" id="KW-0479">Metal-binding</keyword>
<dbReference type="Proteomes" id="UP000885847">
    <property type="component" value="Unassembled WGS sequence"/>
</dbReference>
<dbReference type="Gene3D" id="3.60.15.10">
    <property type="entry name" value="Ribonuclease Z/Hydroxyacylglutathione hydrolase-like"/>
    <property type="match status" value="1"/>
</dbReference>
<comment type="cofactor">
    <cofactor evidence="1">
        <name>Zn(2+)</name>
        <dbReference type="ChEBI" id="CHEBI:29105"/>
    </cofactor>
</comment>
<evidence type="ECO:0000256" key="3">
    <source>
        <dbReference type="ARBA" id="ARBA00022801"/>
    </source>
</evidence>
<accession>A0A7C0VBP2</accession>
<feature type="domain" description="Metallo-beta-lactamase" evidence="5">
    <location>
        <begin position="12"/>
        <end position="178"/>
    </location>
</feature>
<dbReference type="InterPro" id="IPR036866">
    <property type="entry name" value="RibonucZ/Hydroxyglut_hydro"/>
</dbReference>
<dbReference type="CDD" id="cd06262">
    <property type="entry name" value="metallo-hydrolase-like_MBL-fold"/>
    <property type="match status" value="1"/>
</dbReference>
<organism evidence="6">
    <name type="scientific">candidate division WOR-3 bacterium</name>
    <dbReference type="NCBI Taxonomy" id="2052148"/>
    <lineage>
        <taxon>Bacteria</taxon>
        <taxon>Bacteria division WOR-3</taxon>
    </lineage>
</organism>
<evidence type="ECO:0000256" key="4">
    <source>
        <dbReference type="ARBA" id="ARBA00022833"/>
    </source>
</evidence>
<reference evidence="6" key="1">
    <citation type="journal article" date="2020" name="mSystems">
        <title>Genome- and Community-Level Interaction Insights into Carbon Utilization and Element Cycling Functions of Hydrothermarchaeota in Hydrothermal Sediment.</title>
        <authorList>
            <person name="Zhou Z."/>
            <person name="Liu Y."/>
            <person name="Xu W."/>
            <person name="Pan J."/>
            <person name="Luo Z.H."/>
            <person name="Li M."/>
        </authorList>
    </citation>
    <scope>NUCLEOTIDE SEQUENCE [LARGE SCALE GENOMIC DNA]</scope>
    <source>
        <strain evidence="6">HyVt-102</strain>
    </source>
</reference>
<protein>
    <submittedName>
        <fullName evidence="6">MBL fold metallo-hydrolase</fullName>
    </submittedName>
</protein>
<dbReference type="InterPro" id="IPR051453">
    <property type="entry name" value="MBL_Glyoxalase_II"/>
</dbReference>
<sequence>MEIKRIITGNLNTNTYIVSEGRKGFIVDPGGIIDTDLNILFVINTHGHFDHIRGNEHLVSHYGANLIIHSLDREYLKDTTLNGSAVFGEAVISPEPDKLLRDGDEIDFLGHTLKIIHTPGHTPGSICILFENYLFTGDTIMLFGVGRTDLPGGDEELLWSSIKRLMEMDDELICLPGHGPTGKLGEIKGGLGYAY</sequence>
<dbReference type="PANTHER" id="PTHR46233">
    <property type="entry name" value="HYDROXYACYLGLUTATHIONE HYDROLASE GLOC"/>
    <property type="match status" value="1"/>
</dbReference>
<dbReference type="PANTHER" id="PTHR46233:SF3">
    <property type="entry name" value="HYDROXYACYLGLUTATHIONE HYDROLASE GLOC"/>
    <property type="match status" value="1"/>
</dbReference>
<proteinExistence type="predicted"/>
<dbReference type="Pfam" id="PF00753">
    <property type="entry name" value="Lactamase_B"/>
    <property type="match status" value="1"/>
</dbReference>
<dbReference type="AlphaFoldDB" id="A0A7C0VBP2"/>
<evidence type="ECO:0000256" key="2">
    <source>
        <dbReference type="ARBA" id="ARBA00022723"/>
    </source>
</evidence>
<dbReference type="SMART" id="SM00849">
    <property type="entry name" value="Lactamase_B"/>
    <property type="match status" value="1"/>
</dbReference>
<evidence type="ECO:0000313" key="6">
    <source>
        <dbReference type="EMBL" id="HDI82535.1"/>
    </source>
</evidence>
<dbReference type="EMBL" id="DQWE01000086">
    <property type="protein sequence ID" value="HDI82535.1"/>
    <property type="molecule type" value="Genomic_DNA"/>
</dbReference>
<dbReference type="GO" id="GO:0016787">
    <property type="term" value="F:hydrolase activity"/>
    <property type="evidence" value="ECO:0007669"/>
    <property type="project" value="UniProtKB-KW"/>
</dbReference>
<dbReference type="SUPFAM" id="SSF56281">
    <property type="entry name" value="Metallo-hydrolase/oxidoreductase"/>
    <property type="match status" value="1"/>
</dbReference>